<organism evidence="1 2">
    <name type="scientific">Faecalibacterium prausnitzii</name>
    <dbReference type="NCBI Taxonomy" id="853"/>
    <lineage>
        <taxon>Bacteria</taxon>
        <taxon>Bacillati</taxon>
        <taxon>Bacillota</taxon>
        <taxon>Clostridia</taxon>
        <taxon>Eubacteriales</taxon>
        <taxon>Oscillospiraceae</taxon>
        <taxon>Faecalibacterium</taxon>
    </lineage>
</organism>
<sequence>MTLGEAKIQLASSGMEDAEDICECLKVLYSARAGEQGLDRDFGISLDAVDKPTSVAKALLAAEIVRKTKKYEPRVEVVRIEWDTSKVGQGVLIPKVVLRSV</sequence>
<dbReference type="EMBL" id="WKQE01000002">
    <property type="protein sequence ID" value="MSC79713.1"/>
    <property type="molecule type" value="Genomic_DNA"/>
</dbReference>
<protein>
    <submittedName>
        <fullName evidence="1">Lysozyme</fullName>
    </submittedName>
</protein>
<dbReference type="AlphaFoldDB" id="A0A6L5TER5"/>
<dbReference type="SUPFAM" id="SSF160719">
    <property type="entry name" value="gpW/gp25-like"/>
    <property type="match status" value="1"/>
</dbReference>
<comment type="caution">
    <text evidence="1">The sequence shown here is derived from an EMBL/GenBank/DDBJ whole genome shotgun (WGS) entry which is preliminary data.</text>
</comment>
<evidence type="ECO:0000313" key="1">
    <source>
        <dbReference type="EMBL" id="MSC79713.1"/>
    </source>
</evidence>
<proteinExistence type="predicted"/>
<dbReference type="Proteomes" id="UP000477010">
    <property type="component" value="Unassembled WGS sequence"/>
</dbReference>
<evidence type="ECO:0000313" key="2">
    <source>
        <dbReference type="Proteomes" id="UP000477010"/>
    </source>
</evidence>
<name>A0A6L5TER5_9FIRM</name>
<gene>
    <name evidence="1" type="ORF">GKD85_02560</name>
</gene>
<dbReference type="RefSeq" id="WP_154252029.1">
    <property type="nucleotide sequence ID" value="NZ_WKPZ01000004.1"/>
</dbReference>
<dbReference type="Gene3D" id="3.10.450.40">
    <property type="match status" value="1"/>
</dbReference>
<accession>A0A6L5TER5</accession>
<reference evidence="1 2" key="1">
    <citation type="journal article" date="2019" name="Nat. Med.">
        <title>A library of human gut bacterial isolates paired with longitudinal multiomics data enables mechanistic microbiome research.</title>
        <authorList>
            <person name="Poyet M."/>
            <person name="Groussin M."/>
            <person name="Gibbons S.M."/>
            <person name="Avila-Pacheco J."/>
            <person name="Jiang X."/>
            <person name="Kearney S.M."/>
            <person name="Perrotta A.R."/>
            <person name="Berdy B."/>
            <person name="Zhao S."/>
            <person name="Lieberman T.D."/>
            <person name="Swanson P.K."/>
            <person name="Smith M."/>
            <person name="Roesemann S."/>
            <person name="Alexander J.E."/>
            <person name="Rich S.A."/>
            <person name="Livny J."/>
            <person name="Vlamakis H."/>
            <person name="Clish C."/>
            <person name="Bullock K."/>
            <person name="Deik A."/>
            <person name="Scott J."/>
            <person name="Pierce K.A."/>
            <person name="Xavier R.J."/>
            <person name="Alm E.J."/>
        </authorList>
    </citation>
    <scope>NUCLEOTIDE SEQUENCE [LARGE SCALE GENOMIC DNA]</scope>
    <source>
        <strain evidence="1 2">BIOML-B9</strain>
    </source>
</reference>